<evidence type="ECO:0000313" key="3">
    <source>
        <dbReference type="Proteomes" id="UP001362999"/>
    </source>
</evidence>
<gene>
    <name evidence="2" type="ORF">R3P38DRAFT_3222838</name>
</gene>
<feature type="compositionally biased region" description="Basic and acidic residues" evidence="1">
    <location>
        <begin position="94"/>
        <end position="116"/>
    </location>
</feature>
<reference evidence="2 3" key="1">
    <citation type="journal article" date="2024" name="J Genomics">
        <title>Draft genome sequencing and assembly of Favolaschia claudopus CIRM-BRFM 2984 isolated from oak limbs.</title>
        <authorList>
            <person name="Navarro D."/>
            <person name="Drula E."/>
            <person name="Chaduli D."/>
            <person name="Cazenave R."/>
            <person name="Ahrendt S."/>
            <person name="Wang J."/>
            <person name="Lipzen A."/>
            <person name="Daum C."/>
            <person name="Barry K."/>
            <person name="Grigoriev I.V."/>
            <person name="Favel A."/>
            <person name="Rosso M.N."/>
            <person name="Martin F."/>
        </authorList>
    </citation>
    <scope>NUCLEOTIDE SEQUENCE [LARGE SCALE GENOMIC DNA]</scope>
    <source>
        <strain evidence="2 3">CIRM-BRFM 2984</strain>
    </source>
</reference>
<dbReference type="AlphaFoldDB" id="A0AAV9ZZ04"/>
<proteinExistence type="predicted"/>
<keyword evidence="3" id="KW-1185">Reference proteome</keyword>
<protein>
    <submittedName>
        <fullName evidence="2">Uncharacterized protein</fullName>
    </submittedName>
</protein>
<evidence type="ECO:0000256" key="1">
    <source>
        <dbReference type="SAM" id="MobiDB-lite"/>
    </source>
</evidence>
<dbReference type="EMBL" id="JAWWNJ010000100">
    <property type="protein sequence ID" value="KAK6995911.1"/>
    <property type="molecule type" value="Genomic_DNA"/>
</dbReference>
<dbReference type="Proteomes" id="UP001362999">
    <property type="component" value="Unassembled WGS sequence"/>
</dbReference>
<feature type="region of interest" description="Disordered" evidence="1">
    <location>
        <begin position="94"/>
        <end position="130"/>
    </location>
</feature>
<evidence type="ECO:0000313" key="2">
    <source>
        <dbReference type="EMBL" id="KAK6995911.1"/>
    </source>
</evidence>
<name>A0AAV9ZZ04_9AGAR</name>
<sequence length="211" mass="23615">MIRPRRTALTTVARTPYRAGGSAAMGIIDELGGGEGDLKPRSSPHTTSFVPVYLPLPILHHLPHRQPATTLSRVSTKARKEGLVYAIRMRLRERKENGDSGKRRGTGTERPSEWLRSRLTGEGTSTDRTSVRVKQGYPFVTKGGAQSDKKVSTVVLMHQEQTYKPCPRPSLISPFRLPPLTRPCLRHLRQQALAHHHLAPSPYQRRSSYAE</sequence>
<comment type="caution">
    <text evidence="2">The sequence shown here is derived from an EMBL/GenBank/DDBJ whole genome shotgun (WGS) entry which is preliminary data.</text>
</comment>
<organism evidence="2 3">
    <name type="scientific">Favolaschia claudopus</name>
    <dbReference type="NCBI Taxonomy" id="2862362"/>
    <lineage>
        <taxon>Eukaryota</taxon>
        <taxon>Fungi</taxon>
        <taxon>Dikarya</taxon>
        <taxon>Basidiomycota</taxon>
        <taxon>Agaricomycotina</taxon>
        <taxon>Agaricomycetes</taxon>
        <taxon>Agaricomycetidae</taxon>
        <taxon>Agaricales</taxon>
        <taxon>Marasmiineae</taxon>
        <taxon>Mycenaceae</taxon>
        <taxon>Favolaschia</taxon>
    </lineage>
</organism>
<accession>A0AAV9ZZ04</accession>